<keyword evidence="6 8" id="KW-1133">Transmembrane helix</keyword>
<dbReference type="Pfam" id="PF01032">
    <property type="entry name" value="FecCD"/>
    <property type="match status" value="1"/>
</dbReference>
<proteinExistence type="inferred from homology"/>
<comment type="similarity">
    <text evidence="2">Belongs to the binding-protein-dependent transport system permease family. FecCD subfamily.</text>
</comment>
<feature type="transmembrane region" description="Helical" evidence="8">
    <location>
        <begin position="310"/>
        <end position="328"/>
    </location>
</feature>
<feature type="transmembrane region" description="Helical" evidence="8">
    <location>
        <begin position="120"/>
        <end position="140"/>
    </location>
</feature>
<dbReference type="AlphaFoldDB" id="A0A1T5M067"/>
<dbReference type="Gene3D" id="1.10.3470.10">
    <property type="entry name" value="ABC transporter involved in vitamin B12 uptake, BtuC"/>
    <property type="match status" value="1"/>
</dbReference>
<comment type="subcellular location">
    <subcellularLocation>
        <location evidence="1">Cell membrane</location>
        <topology evidence="1">Multi-pass membrane protein</topology>
    </subcellularLocation>
</comment>
<dbReference type="Proteomes" id="UP000190285">
    <property type="component" value="Unassembled WGS sequence"/>
</dbReference>
<dbReference type="InterPro" id="IPR000522">
    <property type="entry name" value="ABC_transptr_permease_BtuC"/>
</dbReference>
<dbReference type="EMBL" id="FUZT01000009">
    <property type="protein sequence ID" value="SKC81218.1"/>
    <property type="molecule type" value="Genomic_DNA"/>
</dbReference>
<keyword evidence="7 8" id="KW-0472">Membrane</keyword>
<feature type="transmembrane region" description="Helical" evidence="8">
    <location>
        <begin position="97"/>
        <end position="114"/>
    </location>
</feature>
<sequence length="336" mass="36474">MKDKNLKRYYIILSIILILLIFTSLAVGKFEISKRDLLGILKNTLSNRLSMDDIETFVIFSVRLPRILMAILVGSGLAVTGVGMQAIFKNPLVSPRILGVSAGASFGVALGILINNNIVFIQLMAFLWGIVAVLLTYTIGKSNKSSSVIMLVLAGIIVSAVFTSLLSLVQYSADVDTELPSIIYWLMGSLSGIEMRDVKAAFLPIVFSIGLLFMMRWKLNMLSLSDEEAEALGLNVKLYRILVIISATIISATAVSMCGMIGWVGLITPHIGRMIVGTDNEKLIPISIIIGGIYLLLIDDLCRLMYSSEIPLSVLTALIGAPVFGLLLKKTGGNWT</sequence>
<feature type="transmembrane region" description="Helical" evidence="8">
    <location>
        <begin position="67"/>
        <end position="88"/>
    </location>
</feature>
<keyword evidence="4" id="KW-1003">Cell membrane</keyword>
<dbReference type="STRING" id="36842.SAMN02194393_03575"/>
<dbReference type="GO" id="GO:0022857">
    <property type="term" value="F:transmembrane transporter activity"/>
    <property type="evidence" value="ECO:0007669"/>
    <property type="project" value="InterPro"/>
</dbReference>
<gene>
    <name evidence="9" type="ORF">SAMN02194393_03575</name>
</gene>
<evidence type="ECO:0000256" key="5">
    <source>
        <dbReference type="ARBA" id="ARBA00022692"/>
    </source>
</evidence>
<name>A0A1T5M067_9FIRM</name>
<evidence type="ECO:0000256" key="6">
    <source>
        <dbReference type="ARBA" id="ARBA00022989"/>
    </source>
</evidence>
<dbReference type="PANTHER" id="PTHR30472">
    <property type="entry name" value="FERRIC ENTEROBACTIN TRANSPORT SYSTEM PERMEASE PROTEIN"/>
    <property type="match status" value="1"/>
</dbReference>
<dbReference type="PANTHER" id="PTHR30472:SF70">
    <property type="entry name" value="MOLYBDATE IMPORT SYSTEM PERMEASE PROTEIN MOLB"/>
    <property type="match status" value="1"/>
</dbReference>
<evidence type="ECO:0000256" key="1">
    <source>
        <dbReference type="ARBA" id="ARBA00004651"/>
    </source>
</evidence>
<feature type="transmembrane region" description="Helical" evidence="8">
    <location>
        <begin position="283"/>
        <end position="298"/>
    </location>
</feature>
<feature type="transmembrane region" description="Helical" evidence="8">
    <location>
        <begin position="200"/>
        <end position="217"/>
    </location>
</feature>
<evidence type="ECO:0000256" key="8">
    <source>
        <dbReference type="SAM" id="Phobius"/>
    </source>
</evidence>
<evidence type="ECO:0000256" key="7">
    <source>
        <dbReference type="ARBA" id="ARBA00023136"/>
    </source>
</evidence>
<reference evidence="10" key="1">
    <citation type="submission" date="2017-02" db="EMBL/GenBank/DDBJ databases">
        <authorList>
            <person name="Varghese N."/>
            <person name="Submissions S."/>
        </authorList>
    </citation>
    <scope>NUCLEOTIDE SEQUENCE [LARGE SCALE GENOMIC DNA]</scope>
    <source>
        <strain evidence="10">M1</strain>
    </source>
</reference>
<dbReference type="GO" id="GO:0033214">
    <property type="term" value="P:siderophore-iron import into cell"/>
    <property type="evidence" value="ECO:0007669"/>
    <property type="project" value="TreeGrafter"/>
</dbReference>
<evidence type="ECO:0000256" key="4">
    <source>
        <dbReference type="ARBA" id="ARBA00022475"/>
    </source>
</evidence>
<dbReference type="GO" id="GO:0005886">
    <property type="term" value="C:plasma membrane"/>
    <property type="evidence" value="ECO:0007669"/>
    <property type="project" value="UniProtKB-SubCell"/>
</dbReference>
<dbReference type="OrthoDB" id="9792889at2"/>
<evidence type="ECO:0000313" key="10">
    <source>
        <dbReference type="Proteomes" id="UP000190285"/>
    </source>
</evidence>
<keyword evidence="5 8" id="KW-0812">Transmembrane</keyword>
<feature type="transmembrane region" description="Helical" evidence="8">
    <location>
        <begin position="238"/>
        <end position="263"/>
    </location>
</feature>
<keyword evidence="10" id="KW-1185">Reference proteome</keyword>
<dbReference type="CDD" id="cd06550">
    <property type="entry name" value="TM_ABC_iron-siderophores_like"/>
    <property type="match status" value="1"/>
</dbReference>
<feature type="transmembrane region" description="Helical" evidence="8">
    <location>
        <begin position="9"/>
        <end position="28"/>
    </location>
</feature>
<protein>
    <submittedName>
        <fullName evidence="9">Iron complex transport system permease protein</fullName>
    </submittedName>
</protein>
<dbReference type="SUPFAM" id="SSF81345">
    <property type="entry name" value="ABC transporter involved in vitamin B12 uptake, BtuC"/>
    <property type="match status" value="1"/>
</dbReference>
<accession>A0A1T5M067</accession>
<organism evidence="9 10">
    <name type="scientific">Maledivibacter halophilus</name>
    <dbReference type="NCBI Taxonomy" id="36842"/>
    <lineage>
        <taxon>Bacteria</taxon>
        <taxon>Bacillati</taxon>
        <taxon>Bacillota</taxon>
        <taxon>Clostridia</taxon>
        <taxon>Peptostreptococcales</taxon>
        <taxon>Caminicellaceae</taxon>
        <taxon>Maledivibacter</taxon>
    </lineage>
</organism>
<dbReference type="RefSeq" id="WP_079493403.1">
    <property type="nucleotide sequence ID" value="NZ_FUZT01000009.1"/>
</dbReference>
<keyword evidence="3" id="KW-0813">Transport</keyword>
<evidence type="ECO:0000256" key="2">
    <source>
        <dbReference type="ARBA" id="ARBA00007935"/>
    </source>
</evidence>
<dbReference type="InterPro" id="IPR037294">
    <property type="entry name" value="ABC_BtuC-like"/>
</dbReference>
<evidence type="ECO:0000256" key="3">
    <source>
        <dbReference type="ARBA" id="ARBA00022448"/>
    </source>
</evidence>
<evidence type="ECO:0000313" key="9">
    <source>
        <dbReference type="EMBL" id="SKC81218.1"/>
    </source>
</evidence>
<dbReference type="FunFam" id="1.10.3470.10:FF:000001">
    <property type="entry name" value="Vitamin B12 ABC transporter permease BtuC"/>
    <property type="match status" value="1"/>
</dbReference>
<feature type="transmembrane region" description="Helical" evidence="8">
    <location>
        <begin position="147"/>
        <end position="169"/>
    </location>
</feature>